<keyword evidence="3" id="KW-1185">Reference proteome</keyword>
<evidence type="ECO:0000313" key="2">
    <source>
        <dbReference type="EMBL" id="RNE64058.1"/>
    </source>
</evidence>
<feature type="region of interest" description="Disordered" evidence="1">
    <location>
        <begin position="1"/>
        <end position="41"/>
    </location>
</feature>
<comment type="caution">
    <text evidence="2">The sequence shown here is derived from an EMBL/GenBank/DDBJ whole genome shotgun (WGS) entry which is preliminary data.</text>
</comment>
<dbReference type="Pfam" id="PF11662">
    <property type="entry name" value="DUF3263"/>
    <property type="match status" value="1"/>
</dbReference>
<gene>
    <name evidence="2" type="ORF">EEJ31_05705</name>
</gene>
<evidence type="ECO:0000256" key="1">
    <source>
        <dbReference type="SAM" id="MobiDB-lite"/>
    </source>
</evidence>
<name>A0A3M8LHU4_9MICO</name>
<organism evidence="2 3">
    <name type="scientific">Cryobacterium tepidiphilum</name>
    <dbReference type="NCBI Taxonomy" id="2486026"/>
    <lineage>
        <taxon>Bacteria</taxon>
        <taxon>Bacillati</taxon>
        <taxon>Actinomycetota</taxon>
        <taxon>Actinomycetes</taxon>
        <taxon>Micrococcales</taxon>
        <taxon>Microbacteriaceae</taxon>
        <taxon>Cryobacterium</taxon>
    </lineage>
</organism>
<dbReference type="InterPro" id="IPR021678">
    <property type="entry name" value="DUF3263"/>
</dbReference>
<protein>
    <submittedName>
        <fullName evidence="2">DUF3263 domain-containing protein</fullName>
    </submittedName>
</protein>
<reference evidence="2 3" key="1">
    <citation type="submission" date="2018-11" db="EMBL/GenBank/DDBJ databases">
        <title>Cryobacterium sp. nov., isolated from rhizosphere soil of lettuce.</title>
        <authorList>
            <person name="Wang Y."/>
        </authorList>
    </citation>
    <scope>NUCLEOTIDE SEQUENCE [LARGE SCALE GENOMIC DNA]</scope>
    <source>
        <strain evidence="2 3">NEAU-85</strain>
    </source>
</reference>
<dbReference type="RefSeq" id="WP_123045330.1">
    <property type="nucleotide sequence ID" value="NZ_RDSR01000006.1"/>
</dbReference>
<dbReference type="Proteomes" id="UP000279859">
    <property type="component" value="Unassembled WGS sequence"/>
</dbReference>
<dbReference type="EMBL" id="RDSR01000006">
    <property type="protein sequence ID" value="RNE64058.1"/>
    <property type="molecule type" value="Genomic_DNA"/>
</dbReference>
<dbReference type="OrthoDB" id="3268863at2"/>
<dbReference type="AlphaFoldDB" id="A0A3M8LHU4"/>
<evidence type="ECO:0000313" key="3">
    <source>
        <dbReference type="Proteomes" id="UP000279859"/>
    </source>
</evidence>
<sequence length="138" mass="14860">MLSDQGSDAREAAPEASADTEPQQAEPHAEPGADADGLTAREQAILAFERQWWSHAGAKEEAIRTRLGLSAARYYQLLGALIDSPHALAADPMLVKRLQRMRHARNEARARRSLGPTPSTPAPGRSAGAARPTRTESD</sequence>
<proteinExistence type="predicted"/>
<feature type="region of interest" description="Disordered" evidence="1">
    <location>
        <begin position="102"/>
        <end position="138"/>
    </location>
</feature>
<accession>A0A3M8LHU4</accession>
<feature type="compositionally biased region" description="Low complexity" evidence="1">
    <location>
        <begin position="122"/>
        <end position="132"/>
    </location>
</feature>